<sequence length="330" mass="35382">MATKKQMMKAISVSEFGNPEVLKMKKNIPVPDPKGNEVLIKVHACGVNVMDTYIRAGSYANAQVLPYIPGTDVAGEIQRVGIHVARFKKGDRVFTLGTVTGGYAEFTVAAANTVFPLSDKLNFKQGAAIGVPYFTAYHALFQREVIKAGETLLIHGASGGVGMAACQIARAHGMKVLGTAGTEEGMKQVLKNGAHGVFNHRKKAYLYQIRETSGIQNIDVILEMLANVNLSEDLKLLSRGGRVMIVGCQGLAEIDPDDMMLKESIIRGISFISASKEEMNECAAAILAGIDAGWLKPVVGHEYPLAKAAEAHNDMAENKGALGKRVIVIC</sequence>
<dbReference type="KEGG" id="acs:100565913"/>
<feature type="domain" description="Enoyl reductase (ER)" evidence="8">
    <location>
        <begin position="17"/>
        <end position="327"/>
    </location>
</feature>
<dbReference type="GO" id="GO:0008270">
    <property type="term" value="F:zinc ion binding"/>
    <property type="evidence" value="ECO:0007669"/>
    <property type="project" value="InterPro"/>
</dbReference>
<comment type="similarity">
    <text evidence="2">Belongs to the zinc-containing alcohol dehydrogenase family. Quinone oxidoreductase subfamily.</text>
</comment>
<dbReference type="Pfam" id="PF00107">
    <property type="entry name" value="ADH_zinc_N"/>
    <property type="match status" value="1"/>
</dbReference>
<dbReference type="InParanoid" id="A0A803TNE6"/>
<dbReference type="Proteomes" id="UP000001646">
    <property type="component" value="Unplaced"/>
</dbReference>
<dbReference type="FunFam" id="3.40.50.720:FF:000244">
    <property type="entry name" value="quinone oxidoreductase"/>
    <property type="match status" value="1"/>
</dbReference>
<dbReference type="Pfam" id="PF08240">
    <property type="entry name" value="ADH_N"/>
    <property type="match status" value="1"/>
</dbReference>
<keyword evidence="10" id="KW-1185">Reference proteome</keyword>
<evidence type="ECO:0000256" key="3">
    <source>
        <dbReference type="ARBA" id="ARBA00011881"/>
    </source>
</evidence>
<evidence type="ECO:0000313" key="10">
    <source>
        <dbReference type="Proteomes" id="UP000001646"/>
    </source>
</evidence>
<proteinExistence type="inferred from homology"/>
<reference evidence="9" key="1">
    <citation type="submission" date="2009-12" db="EMBL/GenBank/DDBJ databases">
        <title>The Genome Sequence of Anolis carolinensis (Green Anole Lizard).</title>
        <authorList>
            <consortium name="The Genome Sequencing Platform"/>
            <person name="Di Palma F."/>
            <person name="Alfoldi J."/>
            <person name="Heiman D."/>
            <person name="Young S."/>
            <person name="Grabherr M."/>
            <person name="Johnson J."/>
            <person name="Lander E.S."/>
            <person name="Lindblad-Toh K."/>
        </authorList>
    </citation>
    <scope>NUCLEOTIDE SEQUENCE [LARGE SCALE GENOMIC DNA]</scope>
    <source>
        <strain evidence="9">JBL SC #1</strain>
    </source>
</reference>
<dbReference type="InterPro" id="IPR013154">
    <property type="entry name" value="ADH-like_N"/>
</dbReference>
<evidence type="ECO:0000256" key="1">
    <source>
        <dbReference type="ARBA" id="ARBA00004496"/>
    </source>
</evidence>
<dbReference type="GO" id="GO:0003730">
    <property type="term" value="F:mRNA 3'-UTR binding"/>
    <property type="evidence" value="ECO:0000318"/>
    <property type="project" value="GO_Central"/>
</dbReference>
<gene>
    <name evidence="9" type="primary">LOC100565913</name>
</gene>
<dbReference type="FunFam" id="3.90.180.10:FF:000016">
    <property type="entry name" value="Quinone oxidoreductase"/>
    <property type="match status" value="1"/>
</dbReference>
<dbReference type="GeneID" id="100565913"/>
<dbReference type="InterPro" id="IPR036291">
    <property type="entry name" value="NAD(P)-bd_dom_sf"/>
</dbReference>
<dbReference type="Ensembl" id="ENSACAT00000046579.1">
    <property type="protein sequence ID" value="ENSACAP00000036736.1"/>
    <property type="gene ID" value="ENSACAG00000038741.1"/>
</dbReference>
<dbReference type="PANTHER" id="PTHR44154">
    <property type="entry name" value="QUINONE OXIDOREDUCTASE"/>
    <property type="match status" value="1"/>
</dbReference>
<reference evidence="9" key="3">
    <citation type="submission" date="2025-09" db="UniProtKB">
        <authorList>
            <consortium name="Ensembl"/>
        </authorList>
    </citation>
    <scope>IDENTIFICATION</scope>
</reference>
<dbReference type="InterPro" id="IPR020843">
    <property type="entry name" value="ER"/>
</dbReference>
<dbReference type="SMART" id="SM00829">
    <property type="entry name" value="PKS_ER"/>
    <property type="match status" value="1"/>
</dbReference>
<keyword evidence="5" id="KW-0521">NADP</keyword>
<reference evidence="9" key="2">
    <citation type="submission" date="2025-08" db="UniProtKB">
        <authorList>
            <consortium name="Ensembl"/>
        </authorList>
    </citation>
    <scope>IDENTIFICATION</scope>
</reference>
<dbReference type="CDD" id="cd08253">
    <property type="entry name" value="zeta_crystallin"/>
    <property type="match status" value="1"/>
</dbReference>
<dbReference type="RefSeq" id="XP_062834217.1">
    <property type="nucleotide sequence ID" value="XM_062978147.1"/>
</dbReference>
<dbReference type="OrthoDB" id="3941538at2759"/>
<evidence type="ECO:0000259" key="8">
    <source>
        <dbReference type="SMART" id="SM00829"/>
    </source>
</evidence>
<comment type="subcellular location">
    <subcellularLocation>
        <location evidence="1">Cytoplasm</location>
    </subcellularLocation>
</comment>
<dbReference type="PANTHER" id="PTHR44154:SF1">
    <property type="entry name" value="QUINONE OXIDOREDUCTASE"/>
    <property type="match status" value="1"/>
</dbReference>
<evidence type="ECO:0000256" key="2">
    <source>
        <dbReference type="ARBA" id="ARBA00010371"/>
    </source>
</evidence>
<dbReference type="SUPFAM" id="SSF50129">
    <property type="entry name" value="GroES-like"/>
    <property type="match status" value="1"/>
</dbReference>
<evidence type="ECO:0000256" key="6">
    <source>
        <dbReference type="ARBA" id="ARBA00022884"/>
    </source>
</evidence>
<keyword evidence="4" id="KW-0963">Cytoplasm</keyword>
<dbReference type="GO" id="GO:0070402">
    <property type="term" value="F:NADPH binding"/>
    <property type="evidence" value="ECO:0000318"/>
    <property type="project" value="GO_Central"/>
</dbReference>
<dbReference type="GeneTree" id="ENSGT00940000154882"/>
<protein>
    <recommendedName>
        <fullName evidence="8">Enoyl reductase (ER) domain-containing protein</fullName>
    </recommendedName>
</protein>
<dbReference type="GO" id="GO:0005829">
    <property type="term" value="C:cytosol"/>
    <property type="evidence" value="ECO:0000318"/>
    <property type="project" value="GO_Central"/>
</dbReference>
<dbReference type="InterPro" id="IPR011032">
    <property type="entry name" value="GroES-like_sf"/>
</dbReference>
<dbReference type="InterPro" id="IPR002364">
    <property type="entry name" value="Quin_OxRdtase/zeta-crystal_CS"/>
</dbReference>
<name>A0A803TNE6_ANOCA</name>
<comment type="subunit">
    <text evidence="3">Homotetramer.</text>
</comment>
<dbReference type="SUPFAM" id="SSF51735">
    <property type="entry name" value="NAD(P)-binding Rossmann-fold domains"/>
    <property type="match status" value="1"/>
</dbReference>
<keyword evidence="7" id="KW-0007">Acetylation</keyword>
<organism evidence="9 10">
    <name type="scientific">Anolis carolinensis</name>
    <name type="common">Green anole</name>
    <name type="synonym">American chameleon</name>
    <dbReference type="NCBI Taxonomy" id="28377"/>
    <lineage>
        <taxon>Eukaryota</taxon>
        <taxon>Metazoa</taxon>
        <taxon>Chordata</taxon>
        <taxon>Craniata</taxon>
        <taxon>Vertebrata</taxon>
        <taxon>Euteleostomi</taxon>
        <taxon>Lepidosauria</taxon>
        <taxon>Squamata</taxon>
        <taxon>Bifurcata</taxon>
        <taxon>Unidentata</taxon>
        <taxon>Episquamata</taxon>
        <taxon>Toxicofera</taxon>
        <taxon>Iguania</taxon>
        <taxon>Dactyloidae</taxon>
        <taxon>Anolis</taxon>
    </lineage>
</organism>
<dbReference type="Gene3D" id="3.90.180.10">
    <property type="entry name" value="Medium-chain alcohol dehydrogenases, catalytic domain"/>
    <property type="match status" value="1"/>
</dbReference>
<keyword evidence="6" id="KW-0694">RNA-binding</keyword>
<dbReference type="InterPro" id="IPR013149">
    <property type="entry name" value="ADH-like_C"/>
</dbReference>
<accession>A0A803TNE6</accession>
<evidence type="ECO:0000313" key="9">
    <source>
        <dbReference type="Ensembl" id="ENSACAP00000036736.1"/>
    </source>
</evidence>
<dbReference type="PROSITE" id="PS01162">
    <property type="entry name" value="QOR_ZETA_CRYSTAL"/>
    <property type="match status" value="1"/>
</dbReference>
<dbReference type="Gene3D" id="3.40.50.720">
    <property type="entry name" value="NAD(P)-binding Rossmann-like Domain"/>
    <property type="match status" value="1"/>
</dbReference>
<dbReference type="InterPro" id="IPR051603">
    <property type="entry name" value="Zinc-ADH_QOR/CCCR"/>
</dbReference>
<dbReference type="GO" id="GO:0003960">
    <property type="term" value="F:quinone reductase (NADPH) activity"/>
    <property type="evidence" value="ECO:0000318"/>
    <property type="project" value="GO_Central"/>
</dbReference>
<evidence type="ECO:0000256" key="7">
    <source>
        <dbReference type="ARBA" id="ARBA00022990"/>
    </source>
</evidence>
<evidence type="ECO:0000256" key="5">
    <source>
        <dbReference type="ARBA" id="ARBA00022857"/>
    </source>
</evidence>
<dbReference type="RefSeq" id="XP_003223093.1">
    <property type="nucleotide sequence ID" value="XM_003223045.4"/>
</dbReference>
<evidence type="ECO:0000256" key="4">
    <source>
        <dbReference type="ARBA" id="ARBA00022490"/>
    </source>
</evidence>
<dbReference type="AlphaFoldDB" id="A0A803TNE6"/>